<protein>
    <submittedName>
        <fullName evidence="2">ABC transporter permease</fullName>
    </submittedName>
</protein>
<keyword evidence="1" id="KW-0472">Membrane</keyword>
<feature type="transmembrane region" description="Helical" evidence="1">
    <location>
        <begin position="12"/>
        <end position="32"/>
    </location>
</feature>
<feature type="transmembrane region" description="Helical" evidence="1">
    <location>
        <begin position="52"/>
        <end position="72"/>
    </location>
</feature>
<dbReference type="AlphaFoldDB" id="A0A7V2AYK9"/>
<proteinExistence type="predicted"/>
<evidence type="ECO:0000313" key="2">
    <source>
        <dbReference type="EMBL" id="HER95044.1"/>
    </source>
</evidence>
<sequence>MLSPEIRRQVRLLQGAALLFGVLGLTIALWLADKAVRYPHILARQGSAEAPLWIPMLGFVLLCTTASVALFLRAAQRVARGEDLHRHRPHPDTLNQE</sequence>
<reference evidence="2" key="1">
    <citation type="journal article" date="2020" name="mSystems">
        <title>Genome- and Community-Level Interaction Insights into Carbon Utilization and Element Cycling Functions of Hydrothermarchaeota in Hydrothermal Sediment.</title>
        <authorList>
            <person name="Zhou Z."/>
            <person name="Liu Y."/>
            <person name="Xu W."/>
            <person name="Pan J."/>
            <person name="Luo Z.H."/>
            <person name="Li M."/>
        </authorList>
    </citation>
    <scope>NUCLEOTIDE SEQUENCE [LARGE SCALE GENOMIC DNA]</scope>
    <source>
        <strain evidence="2">SpSt-143</strain>
    </source>
</reference>
<gene>
    <name evidence="2" type="ORF">ENO59_00765</name>
</gene>
<dbReference type="EMBL" id="DSGB01000001">
    <property type="protein sequence ID" value="HER95044.1"/>
    <property type="molecule type" value="Genomic_DNA"/>
</dbReference>
<evidence type="ECO:0000256" key="1">
    <source>
        <dbReference type="SAM" id="Phobius"/>
    </source>
</evidence>
<organism evidence="2">
    <name type="scientific">Rhodothermus marinus</name>
    <name type="common">Rhodothermus obamensis</name>
    <dbReference type="NCBI Taxonomy" id="29549"/>
    <lineage>
        <taxon>Bacteria</taxon>
        <taxon>Pseudomonadati</taxon>
        <taxon>Rhodothermota</taxon>
        <taxon>Rhodothermia</taxon>
        <taxon>Rhodothermales</taxon>
        <taxon>Rhodothermaceae</taxon>
        <taxon>Rhodothermus</taxon>
    </lineage>
</organism>
<keyword evidence="1" id="KW-1133">Transmembrane helix</keyword>
<accession>A0A7V2AYK9</accession>
<name>A0A7V2AYK9_RHOMR</name>
<keyword evidence="1" id="KW-0812">Transmembrane</keyword>
<comment type="caution">
    <text evidence="2">The sequence shown here is derived from an EMBL/GenBank/DDBJ whole genome shotgun (WGS) entry which is preliminary data.</text>
</comment>